<dbReference type="GO" id="GO:0070814">
    <property type="term" value="P:hydrogen sulfide biosynthetic process"/>
    <property type="evidence" value="ECO:0007669"/>
    <property type="project" value="UniProtKB-UniRule"/>
</dbReference>
<dbReference type="NCBIfam" id="NF002537">
    <property type="entry name" value="PRK02090.1"/>
    <property type="match status" value="1"/>
</dbReference>
<evidence type="ECO:0000256" key="5">
    <source>
        <dbReference type="ARBA" id="ARBA00024327"/>
    </source>
</evidence>
<comment type="caution">
    <text evidence="12">The sequence shown here is derived from an EMBL/GenBank/DDBJ whole genome shotgun (WGS) entry which is preliminary data.</text>
</comment>
<comment type="subcellular location">
    <subcellularLocation>
        <location evidence="10">Cytoplasm</location>
    </subcellularLocation>
</comment>
<dbReference type="GO" id="GO:0005737">
    <property type="term" value="C:cytoplasm"/>
    <property type="evidence" value="ECO:0007669"/>
    <property type="project" value="UniProtKB-SubCell"/>
</dbReference>
<evidence type="ECO:0000256" key="1">
    <source>
        <dbReference type="ARBA" id="ARBA00009732"/>
    </source>
</evidence>
<organism evidence="12 13">
    <name type="scientific">Ammoniphilus oxalaticus</name>
    <dbReference type="NCBI Taxonomy" id="66863"/>
    <lineage>
        <taxon>Bacteria</taxon>
        <taxon>Bacillati</taxon>
        <taxon>Bacillota</taxon>
        <taxon>Bacilli</taxon>
        <taxon>Bacillales</taxon>
        <taxon>Paenibacillaceae</taxon>
        <taxon>Aneurinibacillus group</taxon>
        <taxon>Ammoniphilus</taxon>
    </lineage>
</organism>
<dbReference type="NCBIfam" id="TIGR02055">
    <property type="entry name" value="APS_reductase"/>
    <property type="match status" value="1"/>
</dbReference>
<dbReference type="EC" id="1.8.4.10" evidence="6 10"/>
<feature type="domain" description="Phosphoadenosine phosphosulphate reductase" evidence="11">
    <location>
        <begin position="43"/>
        <end position="214"/>
    </location>
</feature>
<keyword evidence="10" id="KW-0408">Iron</keyword>
<dbReference type="PANTHER" id="PTHR46509:SF1">
    <property type="entry name" value="PHOSPHOADENOSINE PHOSPHOSULFATE REDUCTASE"/>
    <property type="match status" value="1"/>
</dbReference>
<feature type="binding site" evidence="10">
    <location>
        <position position="126"/>
    </location>
    <ligand>
        <name>[4Fe-4S] cluster</name>
        <dbReference type="ChEBI" id="CHEBI:49883"/>
    </ligand>
</feature>
<feature type="binding site" evidence="10">
    <location>
        <position position="125"/>
    </location>
    <ligand>
        <name>[4Fe-4S] cluster</name>
        <dbReference type="ChEBI" id="CHEBI:49883"/>
    </ligand>
</feature>
<dbReference type="SUPFAM" id="SSF52402">
    <property type="entry name" value="Adenine nucleotide alpha hydrolases-like"/>
    <property type="match status" value="1"/>
</dbReference>
<evidence type="ECO:0000313" key="12">
    <source>
        <dbReference type="EMBL" id="RKD26729.1"/>
    </source>
</evidence>
<dbReference type="InterPro" id="IPR011798">
    <property type="entry name" value="APS_reductase"/>
</dbReference>
<dbReference type="GO" id="GO:0046872">
    <property type="term" value="F:metal ion binding"/>
    <property type="evidence" value="ECO:0007669"/>
    <property type="project" value="UniProtKB-KW"/>
</dbReference>
<dbReference type="GO" id="GO:0004604">
    <property type="term" value="F:phosphoadenylyl-sulfate reductase (thioredoxin) activity"/>
    <property type="evidence" value="ECO:0007669"/>
    <property type="project" value="UniProtKB-UniRule"/>
</dbReference>
<keyword evidence="10" id="KW-0479">Metal-binding</keyword>
<dbReference type="PANTHER" id="PTHR46509">
    <property type="entry name" value="PHOSPHOADENOSINE PHOSPHOSULFATE REDUCTASE"/>
    <property type="match status" value="1"/>
</dbReference>
<keyword evidence="13" id="KW-1185">Reference proteome</keyword>
<gene>
    <name evidence="10" type="primary">cysH</name>
    <name evidence="12" type="ORF">BEP19_16130</name>
</gene>
<proteinExistence type="inferred from homology"/>
<reference evidence="12 13" key="1">
    <citation type="submission" date="2016-08" db="EMBL/GenBank/DDBJ databases">
        <title>Novel Firmicute Genomes.</title>
        <authorList>
            <person name="Poppleton D.I."/>
            <person name="Gribaldo S."/>
        </authorList>
    </citation>
    <scope>NUCLEOTIDE SEQUENCE [LARGE SCALE GENOMIC DNA]</scope>
    <source>
        <strain evidence="12 13">RAOx-1</strain>
    </source>
</reference>
<accession>A0A419SQK1</accession>
<evidence type="ECO:0000256" key="10">
    <source>
        <dbReference type="HAMAP-Rule" id="MF_00063"/>
    </source>
</evidence>
<dbReference type="InterPro" id="IPR014729">
    <property type="entry name" value="Rossmann-like_a/b/a_fold"/>
</dbReference>
<evidence type="ECO:0000256" key="6">
    <source>
        <dbReference type="ARBA" id="ARBA00024386"/>
    </source>
</evidence>
<dbReference type="CDD" id="cd23945">
    <property type="entry name" value="PAPS_reductase"/>
    <property type="match status" value="1"/>
</dbReference>
<feature type="binding site" evidence="10">
    <location>
        <position position="208"/>
    </location>
    <ligand>
        <name>[4Fe-4S] cluster</name>
        <dbReference type="ChEBI" id="CHEBI:49883"/>
    </ligand>
</feature>
<comment type="pathway">
    <text evidence="5 10">Sulfur metabolism; hydrogen sulfide biosynthesis; sulfite from sulfate.</text>
</comment>
<dbReference type="GO" id="GO:0019344">
    <property type="term" value="P:cysteine biosynthetic process"/>
    <property type="evidence" value="ECO:0007669"/>
    <property type="project" value="InterPro"/>
</dbReference>
<dbReference type="GO" id="GO:0051539">
    <property type="term" value="F:4 iron, 4 sulfur cluster binding"/>
    <property type="evidence" value="ECO:0007669"/>
    <property type="project" value="UniProtKB-UniRule"/>
</dbReference>
<comment type="catalytic activity">
    <reaction evidence="10">
        <text>[thioredoxin]-disulfide + sulfite + AMP + 2 H(+) = adenosine 5'-phosphosulfate + [thioredoxin]-dithiol</text>
        <dbReference type="Rhea" id="RHEA:21976"/>
        <dbReference type="Rhea" id="RHEA-COMP:10698"/>
        <dbReference type="Rhea" id="RHEA-COMP:10700"/>
        <dbReference type="ChEBI" id="CHEBI:15378"/>
        <dbReference type="ChEBI" id="CHEBI:17359"/>
        <dbReference type="ChEBI" id="CHEBI:29950"/>
        <dbReference type="ChEBI" id="CHEBI:50058"/>
        <dbReference type="ChEBI" id="CHEBI:58243"/>
        <dbReference type="ChEBI" id="CHEBI:456215"/>
        <dbReference type="EC" id="1.8.4.10"/>
    </reaction>
</comment>
<evidence type="ECO:0000256" key="2">
    <source>
        <dbReference type="ARBA" id="ARBA00022490"/>
    </source>
</evidence>
<dbReference type="OrthoDB" id="9772604at2"/>
<name>A0A419SQK1_9BACL</name>
<dbReference type="HAMAP" id="MF_00063">
    <property type="entry name" value="CysH"/>
    <property type="match status" value="1"/>
</dbReference>
<evidence type="ECO:0000256" key="8">
    <source>
        <dbReference type="ARBA" id="ARBA00030894"/>
    </source>
</evidence>
<dbReference type="FunFam" id="3.40.50.620:FF:000095">
    <property type="entry name" value="Phosphoadenosine phosphosulfate reductase"/>
    <property type="match status" value="1"/>
</dbReference>
<evidence type="ECO:0000256" key="9">
    <source>
        <dbReference type="ARBA" id="ARBA00032041"/>
    </source>
</evidence>
<dbReference type="Proteomes" id="UP000284219">
    <property type="component" value="Unassembled WGS sequence"/>
</dbReference>
<comment type="function">
    <text evidence="4 10">Catalyzes the formation of sulfite from adenosine 5'-phosphosulfate (APS) using thioredoxin as an electron donor.</text>
</comment>
<dbReference type="InterPro" id="IPR002500">
    <property type="entry name" value="PAPS_reduct_dom"/>
</dbReference>
<feature type="active site" description="Nucleophile; cysteine thiosulfonate intermediate" evidence="10">
    <location>
        <position position="235"/>
    </location>
</feature>
<keyword evidence="2 10" id="KW-0963">Cytoplasm</keyword>
<protein>
    <recommendedName>
        <fullName evidence="7 10">Adenosine 5'-phosphosulfate reductase</fullName>
        <shortName evidence="10">APS reductase</shortName>
        <ecNumber evidence="6 10">1.8.4.10</ecNumber>
    </recommendedName>
    <alternativeName>
        <fullName evidence="9 10">5'-adenylylsulfate reductase</fullName>
    </alternativeName>
    <alternativeName>
        <fullName evidence="8 10">Thioredoxin-dependent 5'-adenylylsulfate reductase</fullName>
    </alternativeName>
</protein>
<dbReference type="GO" id="GO:0019379">
    <property type="term" value="P:sulfate assimilation, phosphoadenylyl sulfate reduction by phosphoadenylyl-sulfate reductase (thioredoxin)"/>
    <property type="evidence" value="ECO:0007669"/>
    <property type="project" value="UniProtKB-UniRule"/>
</dbReference>
<dbReference type="Gene3D" id="3.40.50.620">
    <property type="entry name" value="HUPs"/>
    <property type="match status" value="1"/>
</dbReference>
<dbReference type="Pfam" id="PF01507">
    <property type="entry name" value="PAPS_reduct"/>
    <property type="match status" value="1"/>
</dbReference>
<dbReference type="InterPro" id="IPR004511">
    <property type="entry name" value="PAPS/APS_Rdtase"/>
</dbReference>
<evidence type="ECO:0000259" key="11">
    <source>
        <dbReference type="Pfam" id="PF01507"/>
    </source>
</evidence>
<dbReference type="EMBL" id="MCHY01000002">
    <property type="protein sequence ID" value="RKD26729.1"/>
    <property type="molecule type" value="Genomic_DNA"/>
</dbReference>
<comment type="similarity">
    <text evidence="1 10">Belongs to the PAPS reductase family. CysH subfamily.</text>
</comment>
<keyword evidence="3 10" id="KW-0560">Oxidoreductase</keyword>
<sequence>MSNQTFSYATLAEQDYQQVNEHLAKGDTLDTLKWAYQQFGEKLVYACSFGAEAMVMIDLIYKVRKDAKIVFLDTNKHFKETYTLIDEVKSRYPELQIELKLPDLTLEQQAQQHGDELWKSNPDLCCNLRKIKPLHEALDGAQAWLSGLRRDQSPTRANTEYINPDPKFSSIKVCPLIHWTWDDVWNYIKTFQLPYNPLHDQGYPSIGCETCTLPVEDGADSRLGRWAHTTGKTECGLHS</sequence>
<evidence type="ECO:0000256" key="7">
    <source>
        <dbReference type="ARBA" id="ARBA00029514"/>
    </source>
</evidence>
<dbReference type="GO" id="GO:0043866">
    <property type="term" value="F:adenylyl-sulfate reductase (thioredoxin) activity"/>
    <property type="evidence" value="ECO:0007669"/>
    <property type="project" value="UniProtKB-EC"/>
</dbReference>
<evidence type="ECO:0000256" key="3">
    <source>
        <dbReference type="ARBA" id="ARBA00023002"/>
    </source>
</evidence>
<evidence type="ECO:0000313" key="13">
    <source>
        <dbReference type="Proteomes" id="UP000284219"/>
    </source>
</evidence>
<dbReference type="RefSeq" id="WP_120188011.1">
    <property type="nucleotide sequence ID" value="NZ_MCHY01000002.1"/>
</dbReference>
<feature type="binding site" evidence="10">
    <location>
        <position position="211"/>
    </location>
    <ligand>
        <name>[4Fe-4S] cluster</name>
        <dbReference type="ChEBI" id="CHEBI:49883"/>
    </ligand>
</feature>
<dbReference type="PIRSF" id="PIRSF000857">
    <property type="entry name" value="PAPS_reductase"/>
    <property type="match status" value="1"/>
</dbReference>
<evidence type="ECO:0000256" key="4">
    <source>
        <dbReference type="ARBA" id="ARBA00024298"/>
    </source>
</evidence>
<dbReference type="AlphaFoldDB" id="A0A419SQK1"/>
<comment type="cofactor">
    <cofactor evidence="10">
        <name>[4Fe-4S] cluster</name>
        <dbReference type="ChEBI" id="CHEBI:49883"/>
    </cofactor>
    <text evidence="10">Binds 1 [4Fe-4S] cluster per subunit.</text>
</comment>
<dbReference type="NCBIfam" id="TIGR00434">
    <property type="entry name" value="cysH"/>
    <property type="match status" value="1"/>
</dbReference>
<keyword evidence="10" id="KW-0411">Iron-sulfur</keyword>